<feature type="transmembrane region" description="Helical" evidence="1">
    <location>
        <begin position="34"/>
        <end position="62"/>
    </location>
</feature>
<evidence type="ECO:0000259" key="2">
    <source>
        <dbReference type="Pfam" id="PF02517"/>
    </source>
</evidence>
<evidence type="ECO:0000256" key="1">
    <source>
        <dbReference type="SAM" id="Phobius"/>
    </source>
</evidence>
<reference evidence="3" key="1">
    <citation type="journal article" date="2014" name="Front. Microbiol.">
        <title>High frequency of phylogenetically diverse reductive dehalogenase-homologous genes in deep subseafloor sedimentary metagenomes.</title>
        <authorList>
            <person name="Kawai M."/>
            <person name="Futagami T."/>
            <person name="Toyoda A."/>
            <person name="Takaki Y."/>
            <person name="Nishi S."/>
            <person name="Hori S."/>
            <person name="Arai W."/>
            <person name="Tsubouchi T."/>
            <person name="Morono Y."/>
            <person name="Uchiyama I."/>
            <person name="Ito T."/>
            <person name="Fujiyama A."/>
            <person name="Inagaki F."/>
            <person name="Takami H."/>
        </authorList>
    </citation>
    <scope>NUCLEOTIDE SEQUENCE</scope>
    <source>
        <strain evidence="3">Expedition CK06-06</strain>
    </source>
</reference>
<dbReference type="GO" id="GO:0080120">
    <property type="term" value="P:CAAX-box protein maturation"/>
    <property type="evidence" value="ECO:0007669"/>
    <property type="project" value="UniProtKB-ARBA"/>
</dbReference>
<evidence type="ECO:0000313" key="3">
    <source>
        <dbReference type="EMBL" id="GAI37228.1"/>
    </source>
</evidence>
<dbReference type="EMBL" id="BARV01032721">
    <property type="protein sequence ID" value="GAI37228.1"/>
    <property type="molecule type" value="Genomic_DNA"/>
</dbReference>
<feature type="domain" description="CAAX prenyl protease 2/Lysostaphin resistance protein A-like" evidence="2">
    <location>
        <begin position="7"/>
        <end position="60"/>
    </location>
</feature>
<feature type="non-terminal residue" evidence="3">
    <location>
        <position position="1"/>
    </location>
</feature>
<proteinExistence type="predicted"/>
<comment type="caution">
    <text evidence="3">The sequence shown here is derived from an EMBL/GenBank/DDBJ whole genome shotgun (WGS) entry which is preliminary data.</text>
</comment>
<sequence>WVHVIGVWPAIAVNTSIYACTHIPKGFKEAIGAIPFGIILCIITLITGNIWVAFFIHVLLALSNDYFALYHNPEMKIIRR</sequence>
<organism evidence="3">
    <name type="scientific">marine sediment metagenome</name>
    <dbReference type="NCBI Taxonomy" id="412755"/>
    <lineage>
        <taxon>unclassified sequences</taxon>
        <taxon>metagenomes</taxon>
        <taxon>ecological metagenomes</taxon>
    </lineage>
</organism>
<protein>
    <recommendedName>
        <fullName evidence="2">CAAX prenyl protease 2/Lysostaphin resistance protein A-like domain-containing protein</fullName>
    </recommendedName>
</protein>
<name>X1N0X8_9ZZZZ</name>
<keyword evidence="1" id="KW-0812">Transmembrane</keyword>
<dbReference type="InterPro" id="IPR003675">
    <property type="entry name" value="Rce1/LyrA-like_dom"/>
</dbReference>
<keyword evidence="1" id="KW-1133">Transmembrane helix</keyword>
<dbReference type="Pfam" id="PF02517">
    <property type="entry name" value="Rce1-like"/>
    <property type="match status" value="1"/>
</dbReference>
<dbReference type="GO" id="GO:0004175">
    <property type="term" value="F:endopeptidase activity"/>
    <property type="evidence" value="ECO:0007669"/>
    <property type="project" value="UniProtKB-ARBA"/>
</dbReference>
<gene>
    <name evidence="3" type="ORF">S06H3_51552</name>
</gene>
<dbReference type="AlphaFoldDB" id="X1N0X8"/>
<accession>X1N0X8</accession>
<keyword evidence="1" id="KW-0472">Membrane</keyword>